<dbReference type="PROSITE" id="PS00061">
    <property type="entry name" value="ADH_SHORT"/>
    <property type="match status" value="1"/>
</dbReference>
<dbReference type="Proteomes" id="UP001206128">
    <property type="component" value="Unassembled WGS sequence"/>
</dbReference>
<keyword evidence="2" id="KW-0560">Oxidoreductase</keyword>
<organism evidence="3 4">
    <name type="scientific">Goodfellowiella coeruleoviolacea</name>
    <dbReference type="NCBI Taxonomy" id="334858"/>
    <lineage>
        <taxon>Bacteria</taxon>
        <taxon>Bacillati</taxon>
        <taxon>Actinomycetota</taxon>
        <taxon>Actinomycetes</taxon>
        <taxon>Pseudonocardiales</taxon>
        <taxon>Pseudonocardiaceae</taxon>
        <taxon>Goodfellowiella</taxon>
    </lineage>
</organism>
<dbReference type="RefSeq" id="WP_253775082.1">
    <property type="nucleotide sequence ID" value="NZ_JAMTCK010000011.1"/>
</dbReference>
<protein>
    <submittedName>
        <fullName evidence="3">NADP-dependent 3-hydroxy acid dehydrogenase YdfG</fullName>
    </submittedName>
</protein>
<evidence type="ECO:0000256" key="1">
    <source>
        <dbReference type="ARBA" id="ARBA00006484"/>
    </source>
</evidence>
<dbReference type="GO" id="GO:0016616">
    <property type="term" value="F:oxidoreductase activity, acting on the CH-OH group of donors, NAD or NADP as acceptor"/>
    <property type="evidence" value="ECO:0007669"/>
    <property type="project" value="TreeGrafter"/>
</dbReference>
<name>A0AAE3GGQ5_9PSEU</name>
<dbReference type="InterPro" id="IPR002347">
    <property type="entry name" value="SDR_fam"/>
</dbReference>
<dbReference type="SUPFAM" id="SSF51735">
    <property type="entry name" value="NAD(P)-binding Rossmann-fold domains"/>
    <property type="match status" value="1"/>
</dbReference>
<comment type="similarity">
    <text evidence="1">Belongs to the short-chain dehydrogenases/reductases (SDR) family.</text>
</comment>
<proteinExistence type="inferred from homology"/>
<comment type="caution">
    <text evidence="3">The sequence shown here is derived from an EMBL/GenBank/DDBJ whole genome shotgun (WGS) entry which is preliminary data.</text>
</comment>
<dbReference type="InterPro" id="IPR036291">
    <property type="entry name" value="NAD(P)-bd_dom_sf"/>
</dbReference>
<evidence type="ECO:0000256" key="2">
    <source>
        <dbReference type="ARBA" id="ARBA00023002"/>
    </source>
</evidence>
<dbReference type="EMBL" id="JAMTCK010000011">
    <property type="protein sequence ID" value="MCP2167830.1"/>
    <property type="molecule type" value="Genomic_DNA"/>
</dbReference>
<dbReference type="PANTHER" id="PTHR44229:SF4">
    <property type="entry name" value="15-HYDROXYPROSTAGLANDIN DEHYDROGENASE [NAD(+)]"/>
    <property type="match status" value="1"/>
</dbReference>
<gene>
    <name evidence="3" type="ORF">LX83_004703</name>
</gene>
<keyword evidence="4" id="KW-1185">Reference proteome</keyword>
<dbReference type="PANTHER" id="PTHR44229">
    <property type="entry name" value="15-HYDROXYPROSTAGLANDIN DEHYDROGENASE [NAD(+)]"/>
    <property type="match status" value="1"/>
</dbReference>
<dbReference type="AlphaFoldDB" id="A0AAE3GGQ5"/>
<accession>A0AAE3GGQ5</accession>
<dbReference type="Gene3D" id="3.40.50.720">
    <property type="entry name" value="NAD(P)-binding Rossmann-like Domain"/>
    <property type="match status" value="1"/>
</dbReference>
<evidence type="ECO:0000313" key="3">
    <source>
        <dbReference type="EMBL" id="MCP2167830.1"/>
    </source>
</evidence>
<dbReference type="Pfam" id="PF00106">
    <property type="entry name" value="adh_short"/>
    <property type="match status" value="1"/>
</dbReference>
<dbReference type="PRINTS" id="PR00081">
    <property type="entry name" value="GDHRDH"/>
</dbReference>
<sequence length="263" mass="26867">MSTVDLTGKVALVTGGGSGIGEASVRRLADLGAKVVVVDLVEEAARRVAGEVDGLALTGDVAHPATMPGVVARVEDELGRLDVVHLNAGVGGGQLGVDERLDVDRYRTLVGVNVDHVVYGTCAAVPALRRTGGGTVVVTASLAGLAAMPSDPLYTMTKHAVVGYVRAAGAALAGEGIRMCALCPGFVDTLLLGAAREEFTEAEFPLLTPEEVAATLERVLAEGEPAQAWIVQPGSDGMPYRFRGVPGPAGGQLPPDVVLGRNA</sequence>
<evidence type="ECO:0000313" key="4">
    <source>
        <dbReference type="Proteomes" id="UP001206128"/>
    </source>
</evidence>
<reference evidence="3" key="1">
    <citation type="submission" date="2022-06" db="EMBL/GenBank/DDBJ databases">
        <title>Genomic Encyclopedia of Archaeal and Bacterial Type Strains, Phase II (KMG-II): from individual species to whole genera.</title>
        <authorList>
            <person name="Goeker M."/>
        </authorList>
    </citation>
    <scope>NUCLEOTIDE SEQUENCE</scope>
    <source>
        <strain evidence="3">DSM 43935</strain>
    </source>
</reference>
<dbReference type="InterPro" id="IPR020904">
    <property type="entry name" value="Sc_DH/Rdtase_CS"/>
</dbReference>
<dbReference type="GO" id="GO:0005737">
    <property type="term" value="C:cytoplasm"/>
    <property type="evidence" value="ECO:0007669"/>
    <property type="project" value="TreeGrafter"/>
</dbReference>